<sequence length="183" mass="19794">MVESKQVNAGIPVKSSTAEMSTELGSLDRFGKYGEADNLQNALDIHSGSSKLGDCEHPTKSEPLASIDFLKIDVEGYRQPTILQEIRTTKVDCENFNLDPNSCSPYLFTTMTRSVEQPVDTTKLNLNAFVSVTCQPNTAPFSHQLTLITLDETAPILSLLLSEPVASDSGRGGSDEDAPSVKN</sequence>
<evidence type="ECO:0000313" key="1">
    <source>
        <dbReference type="EMBL" id="KAF5404292.1"/>
    </source>
</evidence>
<reference evidence="1" key="1">
    <citation type="submission" date="2019-05" db="EMBL/GenBank/DDBJ databases">
        <title>Annotation for the trematode Paragonimus heterotremus.</title>
        <authorList>
            <person name="Choi Y.-J."/>
        </authorList>
    </citation>
    <scope>NUCLEOTIDE SEQUENCE</scope>
    <source>
        <strain evidence="1">LC</strain>
    </source>
</reference>
<keyword evidence="2" id="KW-1185">Reference proteome</keyword>
<accession>A0A8J4TKD1</accession>
<proteinExistence type="predicted"/>
<dbReference type="EMBL" id="LUCH01000801">
    <property type="protein sequence ID" value="KAF5404292.1"/>
    <property type="molecule type" value="Genomic_DNA"/>
</dbReference>
<dbReference type="Proteomes" id="UP000748531">
    <property type="component" value="Unassembled WGS sequence"/>
</dbReference>
<dbReference type="AlphaFoldDB" id="A0A8J4TKD1"/>
<organism evidence="1 2">
    <name type="scientific">Paragonimus heterotremus</name>
    <dbReference type="NCBI Taxonomy" id="100268"/>
    <lineage>
        <taxon>Eukaryota</taxon>
        <taxon>Metazoa</taxon>
        <taxon>Spiralia</taxon>
        <taxon>Lophotrochozoa</taxon>
        <taxon>Platyhelminthes</taxon>
        <taxon>Trematoda</taxon>
        <taxon>Digenea</taxon>
        <taxon>Plagiorchiida</taxon>
        <taxon>Troglotremata</taxon>
        <taxon>Troglotrematidae</taxon>
        <taxon>Paragonimus</taxon>
    </lineage>
</organism>
<protein>
    <submittedName>
        <fullName evidence="1">Uncharacterized protein</fullName>
    </submittedName>
</protein>
<evidence type="ECO:0000313" key="2">
    <source>
        <dbReference type="Proteomes" id="UP000748531"/>
    </source>
</evidence>
<gene>
    <name evidence="1" type="ORF">PHET_02384</name>
</gene>
<comment type="caution">
    <text evidence="1">The sequence shown here is derived from an EMBL/GenBank/DDBJ whole genome shotgun (WGS) entry which is preliminary data.</text>
</comment>
<name>A0A8J4TKD1_9TREM</name>
<dbReference type="OrthoDB" id="10411514at2759"/>